<evidence type="ECO:0000313" key="4">
    <source>
        <dbReference type="Proteomes" id="UP000192327"/>
    </source>
</evidence>
<dbReference type="Pfam" id="PF13358">
    <property type="entry name" value="DDE_3"/>
    <property type="match status" value="1"/>
</dbReference>
<evidence type="ECO:0000256" key="1">
    <source>
        <dbReference type="SAM" id="MobiDB-lite"/>
    </source>
</evidence>
<dbReference type="InterPro" id="IPR038717">
    <property type="entry name" value="Tc1-like_DDE_dom"/>
</dbReference>
<evidence type="ECO:0000313" key="3">
    <source>
        <dbReference type="EMBL" id="OQZ91483.1"/>
    </source>
</evidence>
<protein>
    <recommendedName>
        <fullName evidence="2">Tc1-like transposase DDE domain-containing protein</fullName>
    </recommendedName>
</protein>
<evidence type="ECO:0000259" key="2">
    <source>
        <dbReference type="Pfam" id="PF13358"/>
    </source>
</evidence>
<organism evidence="3 4">
    <name type="scientific">Mycolicibacter arupensis</name>
    <dbReference type="NCBI Taxonomy" id="342002"/>
    <lineage>
        <taxon>Bacteria</taxon>
        <taxon>Bacillati</taxon>
        <taxon>Actinomycetota</taxon>
        <taxon>Actinomycetes</taxon>
        <taxon>Mycobacteriales</taxon>
        <taxon>Mycobacteriaceae</taxon>
        <taxon>Mycolicibacter</taxon>
    </lineage>
</organism>
<feature type="region of interest" description="Disordered" evidence="1">
    <location>
        <begin position="159"/>
        <end position="179"/>
    </location>
</feature>
<sequence>MFWVVDNGSSHRGQASINRLRDRWPNLRLINLPVHASWLNQVEIYFSVVQRKVFSSKDFHTLDDAEARLLDFQHCYEQIATLFEWKFTKDDLHALLERIAAHEDAALTPGRITGATNTPCRARFAQPGHRAAMGLSSVSVVTNSLRLRRFGHDARQAPATAPIPRRLMGKLPPHDAFHA</sequence>
<proteinExistence type="predicted"/>
<accession>A0ABX3RBP4</accession>
<feature type="domain" description="Tc1-like transposase DDE" evidence="2">
    <location>
        <begin position="4"/>
        <end position="63"/>
    </location>
</feature>
<name>A0ABX3RBP4_9MYCO</name>
<dbReference type="Proteomes" id="UP000192327">
    <property type="component" value="Unassembled WGS sequence"/>
</dbReference>
<keyword evidence="4" id="KW-1185">Reference proteome</keyword>
<comment type="caution">
    <text evidence="3">The sequence shown here is derived from an EMBL/GenBank/DDBJ whole genome shotgun (WGS) entry which is preliminary data.</text>
</comment>
<gene>
    <name evidence="3" type="ORF">BST15_19895</name>
</gene>
<reference evidence="3 4" key="1">
    <citation type="submission" date="2016-12" db="EMBL/GenBank/DDBJ databases">
        <title>The new phylogeny of genus Mycobacterium.</title>
        <authorList>
            <person name="Tortoli E."/>
            <person name="Trovato A."/>
            <person name="Cirillo D.M."/>
        </authorList>
    </citation>
    <scope>NUCLEOTIDE SEQUENCE [LARGE SCALE GENOMIC DNA]</scope>
    <source>
        <strain evidence="3 4">DSM 44942</strain>
    </source>
</reference>
<dbReference type="EMBL" id="MVHH01000077">
    <property type="protein sequence ID" value="OQZ91483.1"/>
    <property type="molecule type" value="Genomic_DNA"/>
</dbReference>